<organism evidence="8 9">
    <name type="scientific">Symbiodinium pilosum</name>
    <name type="common">Dinoflagellate</name>
    <dbReference type="NCBI Taxonomy" id="2952"/>
    <lineage>
        <taxon>Eukaryota</taxon>
        <taxon>Sar</taxon>
        <taxon>Alveolata</taxon>
        <taxon>Dinophyceae</taxon>
        <taxon>Suessiales</taxon>
        <taxon>Symbiodiniaceae</taxon>
        <taxon>Symbiodinium</taxon>
    </lineage>
</organism>
<evidence type="ECO:0000313" key="8">
    <source>
        <dbReference type="EMBL" id="CAE7386069.1"/>
    </source>
</evidence>
<feature type="compositionally biased region" description="Basic and acidic residues" evidence="5">
    <location>
        <begin position="1049"/>
        <end position="1065"/>
    </location>
</feature>
<dbReference type="InterPro" id="IPR005821">
    <property type="entry name" value="Ion_trans_dom"/>
</dbReference>
<evidence type="ECO:0000256" key="1">
    <source>
        <dbReference type="ARBA" id="ARBA00004141"/>
    </source>
</evidence>
<feature type="transmembrane region" description="Helical" evidence="6">
    <location>
        <begin position="289"/>
        <end position="311"/>
    </location>
</feature>
<dbReference type="GO" id="GO:0005249">
    <property type="term" value="F:voltage-gated potassium channel activity"/>
    <property type="evidence" value="ECO:0007669"/>
    <property type="project" value="InterPro"/>
</dbReference>
<dbReference type="InterPro" id="IPR050818">
    <property type="entry name" value="KCNH_animal-type"/>
</dbReference>
<evidence type="ECO:0000256" key="3">
    <source>
        <dbReference type="ARBA" id="ARBA00022989"/>
    </source>
</evidence>
<evidence type="ECO:0000256" key="5">
    <source>
        <dbReference type="SAM" id="MobiDB-lite"/>
    </source>
</evidence>
<dbReference type="Proteomes" id="UP000649617">
    <property type="component" value="Unassembled WGS sequence"/>
</dbReference>
<feature type="compositionally biased region" description="Basic and acidic residues" evidence="5">
    <location>
        <begin position="703"/>
        <end position="741"/>
    </location>
</feature>
<dbReference type="GO" id="GO:0042391">
    <property type="term" value="P:regulation of membrane potential"/>
    <property type="evidence" value="ECO:0007669"/>
    <property type="project" value="TreeGrafter"/>
</dbReference>
<keyword evidence="2 6" id="KW-0812">Transmembrane</keyword>
<feature type="compositionally biased region" description="Basic and acidic residues" evidence="5">
    <location>
        <begin position="893"/>
        <end position="910"/>
    </location>
</feature>
<dbReference type="AlphaFoldDB" id="A0A812QA64"/>
<feature type="transmembrane region" description="Helical" evidence="6">
    <location>
        <begin position="152"/>
        <end position="171"/>
    </location>
</feature>
<gene>
    <name evidence="8" type="primary">GORK</name>
    <name evidence="8" type="ORF">SPIL2461_LOCUS9450</name>
</gene>
<dbReference type="InterPro" id="IPR018490">
    <property type="entry name" value="cNMP-bd_dom_sf"/>
</dbReference>
<evidence type="ECO:0000256" key="6">
    <source>
        <dbReference type="SAM" id="Phobius"/>
    </source>
</evidence>
<dbReference type="OrthoDB" id="432483at2759"/>
<feature type="region of interest" description="Disordered" evidence="5">
    <location>
        <begin position="966"/>
        <end position="1165"/>
    </location>
</feature>
<dbReference type="Gene3D" id="1.10.287.70">
    <property type="match status" value="1"/>
</dbReference>
<feature type="compositionally biased region" description="Acidic residues" evidence="5">
    <location>
        <begin position="1077"/>
        <end position="1101"/>
    </location>
</feature>
<comment type="subcellular location">
    <subcellularLocation>
        <location evidence="1">Membrane</location>
        <topology evidence="1">Multi-pass membrane protein</topology>
    </subcellularLocation>
</comment>
<dbReference type="Pfam" id="PF00520">
    <property type="entry name" value="Ion_trans"/>
    <property type="match status" value="1"/>
</dbReference>
<dbReference type="PANTHER" id="PTHR10217:SF435">
    <property type="entry name" value="POTASSIUM VOLTAGE-GATED CHANNEL PROTEIN EAG"/>
    <property type="match status" value="1"/>
</dbReference>
<feature type="transmembrane region" description="Helical" evidence="6">
    <location>
        <begin position="177"/>
        <end position="201"/>
    </location>
</feature>
<dbReference type="PRINTS" id="PR01463">
    <property type="entry name" value="EAGCHANLFMLY"/>
</dbReference>
<dbReference type="PANTHER" id="PTHR10217">
    <property type="entry name" value="VOLTAGE AND LIGAND GATED POTASSIUM CHANNEL"/>
    <property type="match status" value="1"/>
</dbReference>
<feature type="domain" description="Ion transport" evidence="7">
    <location>
        <begin position="172"/>
        <end position="403"/>
    </location>
</feature>
<feature type="region of interest" description="Disordered" evidence="5">
    <location>
        <begin position="662"/>
        <end position="915"/>
    </location>
</feature>
<reference evidence="8" key="1">
    <citation type="submission" date="2021-02" db="EMBL/GenBank/DDBJ databases">
        <authorList>
            <person name="Dougan E. K."/>
            <person name="Rhodes N."/>
            <person name="Thang M."/>
            <person name="Chan C."/>
        </authorList>
    </citation>
    <scope>NUCLEOTIDE SEQUENCE</scope>
</reference>
<feature type="transmembrane region" description="Helical" evidence="6">
    <location>
        <begin position="342"/>
        <end position="361"/>
    </location>
</feature>
<feature type="compositionally biased region" description="Basic residues" evidence="5">
    <location>
        <begin position="1121"/>
        <end position="1133"/>
    </location>
</feature>
<evidence type="ECO:0000256" key="4">
    <source>
        <dbReference type="ARBA" id="ARBA00023136"/>
    </source>
</evidence>
<protein>
    <submittedName>
        <fullName evidence="8">GORK protein</fullName>
    </submittedName>
</protein>
<dbReference type="GO" id="GO:0005886">
    <property type="term" value="C:plasma membrane"/>
    <property type="evidence" value="ECO:0007669"/>
    <property type="project" value="TreeGrafter"/>
</dbReference>
<feature type="compositionally biased region" description="Basic and acidic residues" evidence="5">
    <location>
        <begin position="676"/>
        <end position="694"/>
    </location>
</feature>
<dbReference type="SUPFAM" id="SSF81324">
    <property type="entry name" value="Voltage-gated potassium channels"/>
    <property type="match status" value="1"/>
</dbReference>
<feature type="compositionally biased region" description="Low complexity" evidence="5">
    <location>
        <begin position="823"/>
        <end position="840"/>
    </location>
</feature>
<evidence type="ECO:0000313" key="9">
    <source>
        <dbReference type="Proteomes" id="UP000649617"/>
    </source>
</evidence>
<feature type="compositionally biased region" description="Basic and acidic residues" evidence="5">
    <location>
        <begin position="749"/>
        <end position="797"/>
    </location>
</feature>
<sequence>MASSARWREILSELTRELEHQSARCIICVFACEARSCVRYALPYAESARLRELEAENKRLQESFRSAYRAGQEPPCSSSTYLEDATKGVGPNFASIVSTPRVDELFTQDHPRIQKSSVSLSLQWDTHRSHLHKPAYIIDPESAWYASGWQGVVGLALAWVAVVTPLQIGLLDIRLNLLFVTGLFIDVVFLVDLILQFFVMISVNTFRGLQREVRLSKIGIHYLKRWFLIDFLAVIPWDLIGFLQEDSEHLGGLRVVRALWMLKMLRLIKPSRLIHKIEIPYSIPYQQQLALLRFLFALMFVCHWLACVWSMTLKVVDEGYPRWIDDIQAVDATFGFEQNQFLRTYIAAFYFCSYTMTSVGYGDVGPQNILERIVCTMMVMLSGLCWAYVIGQVCAIVADIGEESQSFRQRMHHLNMMMEEEHLPHELKSRVRQFFLHNRDQARHLTQQSLLDAMSPQLKAEVATVVNFPWLERVTFFNRFMRRIEELQAQGVSVAPYRACIADIVRHLKSVAYAQGEFLSVIRVLGILSKGLALRSSRLEHKGAVWGEDFVLSNVALVRPVNAYALTYLEVLCLSREDLMSVIEQHNLTCPKLGQIVRRYCVRVAVRRGILAEARLRSADGQRISCPATVGKQAAFGSLVAGQTGPKAKVSRNIIWQIVARQAPEPKKGAQQSQQAKDENPKKGADPKPKDEGQPARQQPAEKATKNQKADKSQKEQKSSEKPTAEQKQNETAPKEQKQAEKAQTQPKVADKAPAEKQQGKNQKEQKQAEKPQQEQKEQKQQDKDGKQPDKKPDVKQQNKKQNGKQLDKKQDNKQQDRMQDAKLQVQKQDQSQTQQGLLQDEQKLQAGKLQREDLPSDVPQLLTKASKDRLPVRSPINPGEATPVIDMLQGQKQEERPSKKRKEPEKDSRLSNTAWEEFLMLDSKSAAQAPLAQERGLANQEPLASSLRAPQTLEEKRAQLKEQLMAEGVHVSPARVEKEENLETKMPANARQTPEKPSQTQMAKDMPDLLHCQEEIAARAGRPTGGHQYPLDKHQRPSLLGDVTLGRLRPENAKSTRMRVDSPHPHPGQRGGVFLEDTDGEDDENDENGDEDAESEDDSKGDDVEEKRRLLRERQAQKVGRTRRNQKTRIVRRCNPDPGPSKGCGDPHCQACSKNRKDTKKAND</sequence>
<dbReference type="EMBL" id="CAJNIZ010016446">
    <property type="protein sequence ID" value="CAE7386069.1"/>
    <property type="molecule type" value="Genomic_DNA"/>
</dbReference>
<dbReference type="Gene3D" id="1.10.287.630">
    <property type="entry name" value="Helix hairpin bin"/>
    <property type="match status" value="1"/>
</dbReference>
<feature type="compositionally biased region" description="Basic and acidic residues" evidence="5">
    <location>
        <begin position="806"/>
        <end position="821"/>
    </location>
</feature>
<name>A0A812QA64_SYMPI</name>
<evidence type="ECO:0000259" key="7">
    <source>
        <dbReference type="Pfam" id="PF00520"/>
    </source>
</evidence>
<keyword evidence="3 6" id="KW-1133">Transmembrane helix</keyword>
<keyword evidence="4 6" id="KW-0472">Membrane</keyword>
<dbReference type="SUPFAM" id="SSF51206">
    <property type="entry name" value="cAMP-binding domain-like"/>
    <property type="match status" value="1"/>
</dbReference>
<feature type="region of interest" description="Disordered" evidence="5">
    <location>
        <begin position="927"/>
        <end position="951"/>
    </location>
</feature>
<feature type="transmembrane region" description="Helical" evidence="6">
    <location>
        <begin position="373"/>
        <end position="398"/>
    </location>
</feature>
<feature type="compositionally biased region" description="Basic and acidic residues" evidence="5">
    <location>
        <begin position="1006"/>
        <end position="1018"/>
    </location>
</feature>
<comment type="caution">
    <text evidence="8">The sequence shown here is derived from an EMBL/GenBank/DDBJ whole genome shotgun (WGS) entry which is preliminary data.</text>
</comment>
<keyword evidence="9" id="KW-1185">Reference proteome</keyword>
<evidence type="ECO:0000256" key="2">
    <source>
        <dbReference type="ARBA" id="ARBA00022692"/>
    </source>
</evidence>
<accession>A0A812QA64</accession>
<proteinExistence type="predicted"/>
<feature type="compositionally biased region" description="Basic and acidic residues" evidence="5">
    <location>
        <begin position="1102"/>
        <end position="1117"/>
    </location>
</feature>
<dbReference type="InterPro" id="IPR003938">
    <property type="entry name" value="K_chnl_volt-dep_EAG/ELK/ERG"/>
</dbReference>
<feature type="compositionally biased region" description="Polar residues" evidence="5">
    <location>
        <begin position="991"/>
        <end position="1003"/>
    </location>
</feature>